<keyword evidence="3" id="KW-1185">Reference proteome</keyword>
<dbReference type="OrthoDB" id="4688861at2759"/>
<dbReference type="InterPro" id="IPR046676">
    <property type="entry name" value="DUF6546"/>
</dbReference>
<proteinExistence type="predicted"/>
<dbReference type="Proteomes" id="UP000236664">
    <property type="component" value="Unassembled WGS sequence"/>
</dbReference>
<dbReference type="STRING" id="42673.A0A2K0W7F6"/>
<dbReference type="AlphaFoldDB" id="A0A2K0W7F6"/>
<feature type="domain" description="DUF6546" evidence="1">
    <location>
        <begin position="256"/>
        <end position="458"/>
    </location>
</feature>
<comment type="caution">
    <text evidence="2">The sequence shown here is derived from an EMBL/GenBank/DDBJ whole genome shotgun (WGS) entry which is preliminary data.</text>
</comment>
<evidence type="ECO:0000313" key="3">
    <source>
        <dbReference type="Proteomes" id="UP000236664"/>
    </source>
</evidence>
<gene>
    <name evidence="2" type="ORF">FNYG_08503</name>
</gene>
<name>A0A2K0W7F6_GIBNY</name>
<evidence type="ECO:0000259" key="1">
    <source>
        <dbReference type="Pfam" id="PF20183"/>
    </source>
</evidence>
<protein>
    <recommendedName>
        <fullName evidence="1">DUF6546 domain-containing protein</fullName>
    </recommendedName>
</protein>
<evidence type="ECO:0000313" key="2">
    <source>
        <dbReference type="EMBL" id="PNP78186.1"/>
    </source>
</evidence>
<reference evidence="2 3" key="1">
    <citation type="submission" date="2017-06" db="EMBL/GenBank/DDBJ databases">
        <title>Genome of Fusarium nygamai isolate CS10214.</title>
        <authorList>
            <person name="Gardiner D.M."/>
            <person name="Obanor F."/>
            <person name="Kazan K."/>
        </authorList>
    </citation>
    <scope>NUCLEOTIDE SEQUENCE [LARGE SCALE GENOMIC DNA]</scope>
    <source>
        <strain evidence="2 3">CS10214</strain>
    </source>
</reference>
<dbReference type="Pfam" id="PF20183">
    <property type="entry name" value="DUF6546"/>
    <property type="match status" value="1"/>
</dbReference>
<dbReference type="EMBL" id="MTQA01000114">
    <property type="protein sequence ID" value="PNP78186.1"/>
    <property type="molecule type" value="Genomic_DNA"/>
</dbReference>
<sequence>MARWNSLPQEIRNMILGCVLVHDHIAPYAPVSIEWRDAIEKKIFRHLRIHASTSDARGSTPTVFHRLSQLCDRHRRLIKHIWLNVELAKCNSDGSWIDEIVCIGAAITRLFRALQFWPAQDDLTLGIGVYEPMNNFKEWFRMLHIELPAEQDPDMSRLSDSQLRSLVTASFNLQRLLFASLSFEMHSCPSVRAVTRFLLPRQCQRRLMPATLSCILERLPRLEEICLESWEVSGFYASDYLDRYERDLFLRPNHFKNVKSMTIYRDRNEYFNTVYRRQTAEYRRRFQLGATQPDKSLWDRPALAREFAVASLSLENLSLSFIVDAVDFFGQCQENWLWAGLRSLTLTSRLLTCDGDSSEIHGLLQKAAQMAKRMPKLERLTIWNGGANEACAFTYRKQQHSASVRWQAKEGTKLNPEVYSTWENIHPGCFLNFREKDTWHSITSDAAAIMCLGLEHVVDNVSLGQMQLENSVPWGND</sequence>
<organism evidence="2 3">
    <name type="scientific">Gibberella nygamai</name>
    <name type="common">Bean root rot disease fungus</name>
    <name type="synonym">Fusarium nygamai</name>
    <dbReference type="NCBI Taxonomy" id="42673"/>
    <lineage>
        <taxon>Eukaryota</taxon>
        <taxon>Fungi</taxon>
        <taxon>Dikarya</taxon>
        <taxon>Ascomycota</taxon>
        <taxon>Pezizomycotina</taxon>
        <taxon>Sordariomycetes</taxon>
        <taxon>Hypocreomycetidae</taxon>
        <taxon>Hypocreales</taxon>
        <taxon>Nectriaceae</taxon>
        <taxon>Fusarium</taxon>
        <taxon>Fusarium fujikuroi species complex</taxon>
    </lineage>
</organism>
<accession>A0A2K0W7F6</accession>